<reference evidence="4" key="1">
    <citation type="submission" date="2020-01" db="EMBL/GenBank/DDBJ databases">
        <title>Sphingomonas sp. strain CSW-10.</title>
        <authorList>
            <person name="Chen W.-M."/>
        </authorList>
    </citation>
    <scope>NUCLEOTIDE SEQUENCE [LARGE SCALE GENOMIC DNA]</scope>
    <source>
        <strain evidence="4">NST-5</strain>
    </source>
</reference>
<feature type="domain" description="FAS1" evidence="2">
    <location>
        <begin position="186"/>
        <end position="330"/>
    </location>
</feature>
<name>A0ABW9Z6P5_9FLAO</name>
<dbReference type="InterPro" id="IPR000782">
    <property type="entry name" value="FAS1_domain"/>
</dbReference>
<feature type="signal peptide" evidence="1">
    <location>
        <begin position="1"/>
        <end position="22"/>
    </location>
</feature>
<evidence type="ECO:0000256" key="1">
    <source>
        <dbReference type="SAM" id="SignalP"/>
    </source>
</evidence>
<dbReference type="SUPFAM" id="SSF82153">
    <property type="entry name" value="FAS1 domain"/>
    <property type="match status" value="2"/>
</dbReference>
<dbReference type="PANTHER" id="PTHR10900:SF77">
    <property type="entry name" value="FI19380P1"/>
    <property type="match status" value="1"/>
</dbReference>
<dbReference type="Pfam" id="PF02469">
    <property type="entry name" value="Fasciclin"/>
    <property type="match status" value="2"/>
</dbReference>
<evidence type="ECO:0000313" key="4">
    <source>
        <dbReference type="Proteomes" id="UP000798602"/>
    </source>
</evidence>
<dbReference type="PROSITE" id="PS51257">
    <property type="entry name" value="PROKAR_LIPOPROTEIN"/>
    <property type="match status" value="1"/>
</dbReference>
<dbReference type="PROSITE" id="PS50213">
    <property type="entry name" value="FAS1"/>
    <property type="match status" value="2"/>
</dbReference>
<proteinExistence type="predicted"/>
<protein>
    <submittedName>
        <fullName evidence="3">Fasciclin domain-containing protein</fullName>
    </submittedName>
</protein>
<sequence length="334" mass="34472">MKNLLKKCTIACLALTILSCSDDDNNNSNQPQTIADIAAANGDFSVLVTALNRTGLTTVLDGSGQYTVFAPTNAAFNTFFSSISTPGNTVTVENVPEATLRAILLYHVIGDEITFSEVPASGYATTLSTLNSAANGPGISMFLQKSGGTITINGGVDSKGATTTQSTADIQASNGVIHVVDRVIQIPTIVDHVIDNPEFETLQTVVTSPAQSGVLSALSGLTPSAPATLFAPNNAAFATALGSGGFANGASDAAVTKVLQYHVTTAGNVRSTQLSNNQVVPMFTDPVQSTTIILGTNTVDVRDSASNLSRVFQADIQASNGVIHGVNRVLQPVL</sequence>
<dbReference type="InterPro" id="IPR050904">
    <property type="entry name" value="Adhesion/Biosynth-related"/>
</dbReference>
<comment type="caution">
    <text evidence="3">The sequence shown here is derived from an EMBL/GenBank/DDBJ whole genome shotgun (WGS) entry which is preliminary data.</text>
</comment>
<dbReference type="EMBL" id="JAABLM010000003">
    <property type="protein sequence ID" value="NBL64366.1"/>
    <property type="molecule type" value="Genomic_DNA"/>
</dbReference>
<dbReference type="RefSeq" id="WP_166536188.1">
    <property type="nucleotide sequence ID" value="NZ_JAABLM010000003.1"/>
</dbReference>
<dbReference type="PANTHER" id="PTHR10900">
    <property type="entry name" value="PERIOSTIN-RELATED"/>
    <property type="match status" value="1"/>
</dbReference>
<gene>
    <name evidence="3" type="ORF">GV828_04010</name>
</gene>
<feature type="domain" description="FAS1" evidence="2">
    <location>
        <begin position="31"/>
        <end position="184"/>
    </location>
</feature>
<feature type="chain" id="PRO_5045538872" evidence="1">
    <location>
        <begin position="23"/>
        <end position="334"/>
    </location>
</feature>
<dbReference type="InterPro" id="IPR036378">
    <property type="entry name" value="FAS1_dom_sf"/>
</dbReference>
<dbReference type="SMART" id="SM00554">
    <property type="entry name" value="FAS1"/>
    <property type="match status" value="2"/>
</dbReference>
<evidence type="ECO:0000313" key="3">
    <source>
        <dbReference type="EMBL" id="NBL64366.1"/>
    </source>
</evidence>
<organism evidence="3 4">
    <name type="scientific">Flavobacterium ichthyis</name>
    <dbReference type="NCBI Taxonomy" id="2698827"/>
    <lineage>
        <taxon>Bacteria</taxon>
        <taxon>Pseudomonadati</taxon>
        <taxon>Bacteroidota</taxon>
        <taxon>Flavobacteriia</taxon>
        <taxon>Flavobacteriales</taxon>
        <taxon>Flavobacteriaceae</taxon>
        <taxon>Flavobacterium</taxon>
    </lineage>
</organism>
<dbReference type="Gene3D" id="2.30.180.10">
    <property type="entry name" value="FAS1 domain"/>
    <property type="match status" value="2"/>
</dbReference>
<accession>A0ABW9Z6P5</accession>
<keyword evidence="4" id="KW-1185">Reference proteome</keyword>
<keyword evidence="1" id="KW-0732">Signal</keyword>
<dbReference type="Proteomes" id="UP000798602">
    <property type="component" value="Unassembled WGS sequence"/>
</dbReference>
<evidence type="ECO:0000259" key="2">
    <source>
        <dbReference type="PROSITE" id="PS50213"/>
    </source>
</evidence>